<evidence type="ECO:0000313" key="4">
    <source>
        <dbReference type="Proteomes" id="UP000464389"/>
    </source>
</evidence>
<keyword evidence="1" id="KW-0472">Membrane</keyword>
<sequence>MKWMKAVLCSVLLGVTGAAVSGDEAREKPLDYMQGVMLETTGASPWYRVELSPLLYQGTAWPDLRDVRVFNHQGETVPFALQVQKAQPVTPEAMTLRLFPLEMSPVPPREEGRRGGESLVLRSTTGIEIHLETDDAKALGQSYLLTLPAEKTDAFALAQLRLNWAALAGSWQGKASVYSSRDLKYWRPVQEDAPLMDLARDSDRLKMDTISADLTLSADGNRYLLVILDSQSKAVVLNSVTALAERREPESTRIELDAQANKISDEEAVWRWARPQPLTSLRISMASEGVLPVALSWRSGEKEAWQPLTKTVLYRLDGKRSEDIQLSGQPVEAVRITTINARLPTSLPAISGARDKYQLVFNTQGKGPYMLAWGNRAAPKADVSMDMLIPASLRKTQDVSDLPLAVAQESVTLGGETRLTATSATEQQSGWKTLLVWGALIVGVLVLALMAWRIWREVKKSGSV</sequence>
<name>A0A6P1UYT6_9ENTR</name>
<organism evidence="3 4">
    <name type="scientific">Klebsiella michiganensis</name>
    <dbReference type="NCBI Taxonomy" id="1134687"/>
    <lineage>
        <taxon>Bacteria</taxon>
        <taxon>Pseudomonadati</taxon>
        <taxon>Pseudomonadota</taxon>
        <taxon>Gammaproteobacteria</taxon>
        <taxon>Enterobacterales</taxon>
        <taxon>Enterobacteriaceae</taxon>
        <taxon>Klebsiella/Raoultella group</taxon>
        <taxon>Klebsiella</taxon>
    </lineage>
</organism>
<dbReference type="InterPro" id="IPR025060">
    <property type="entry name" value="DUF3999"/>
</dbReference>
<accession>A0A6P1UYT6</accession>
<dbReference type="Proteomes" id="UP000464389">
    <property type="component" value="Chromosome"/>
</dbReference>
<keyword evidence="2" id="KW-0732">Signal</keyword>
<dbReference type="Pfam" id="PF13163">
    <property type="entry name" value="DUF3999"/>
    <property type="match status" value="1"/>
</dbReference>
<dbReference type="EMBL" id="CP048108">
    <property type="protein sequence ID" value="QHS46822.1"/>
    <property type="molecule type" value="Genomic_DNA"/>
</dbReference>
<dbReference type="AlphaFoldDB" id="A0A6P1UYT6"/>
<dbReference type="RefSeq" id="WP_162121941.1">
    <property type="nucleotide sequence ID" value="NZ_CP048108.1"/>
</dbReference>
<evidence type="ECO:0000313" key="3">
    <source>
        <dbReference type="EMBL" id="QHS46822.1"/>
    </source>
</evidence>
<evidence type="ECO:0000256" key="2">
    <source>
        <dbReference type="SAM" id="SignalP"/>
    </source>
</evidence>
<evidence type="ECO:0000256" key="1">
    <source>
        <dbReference type="SAM" id="Phobius"/>
    </source>
</evidence>
<gene>
    <name evidence="3" type="ORF">GW952_15030</name>
</gene>
<feature type="chain" id="PRO_5026757669" evidence="2">
    <location>
        <begin position="22"/>
        <end position="464"/>
    </location>
</feature>
<keyword evidence="1" id="KW-0812">Transmembrane</keyword>
<proteinExistence type="predicted"/>
<keyword evidence="1" id="KW-1133">Transmembrane helix</keyword>
<feature type="signal peptide" evidence="2">
    <location>
        <begin position="1"/>
        <end position="21"/>
    </location>
</feature>
<protein>
    <submittedName>
        <fullName evidence="3">DUF3999 domain-containing protein</fullName>
    </submittedName>
</protein>
<reference evidence="3 4" key="1">
    <citation type="submission" date="2020-01" db="EMBL/GenBank/DDBJ databases">
        <title>Bactrocera dorsalis gut bacteria genome.</title>
        <authorList>
            <person name="Zhang H."/>
            <person name="Cai Z."/>
        </authorList>
    </citation>
    <scope>NUCLEOTIDE SEQUENCE [LARGE SCALE GENOMIC DNA]</scope>
    <source>
        <strain evidence="3 4">BD177</strain>
    </source>
</reference>
<feature type="transmembrane region" description="Helical" evidence="1">
    <location>
        <begin position="434"/>
        <end position="455"/>
    </location>
</feature>